<protein>
    <recommendedName>
        <fullName evidence="3">Secreted protein</fullName>
    </recommendedName>
</protein>
<dbReference type="AlphaFoldDB" id="A0A1Y1MLK9"/>
<feature type="chain" id="PRO_5013276787" description="Secreted protein" evidence="1">
    <location>
        <begin position="20"/>
        <end position="99"/>
    </location>
</feature>
<keyword evidence="1" id="KW-0732">Signal</keyword>
<organism evidence="2">
    <name type="scientific">Photinus pyralis</name>
    <name type="common">Common eastern firefly</name>
    <name type="synonym">Lampyris pyralis</name>
    <dbReference type="NCBI Taxonomy" id="7054"/>
    <lineage>
        <taxon>Eukaryota</taxon>
        <taxon>Metazoa</taxon>
        <taxon>Ecdysozoa</taxon>
        <taxon>Arthropoda</taxon>
        <taxon>Hexapoda</taxon>
        <taxon>Insecta</taxon>
        <taxon>Pterygota</taxon>
        <taxon>Neoptera</taxon>
        <taxon>Endopterygota</taxon>
        <taxon>Coleoptera</taxon>
        <taxon>Polyphaga</taxon>
        <taxon>Elateriformia</taxon>
        <taxon>Elateroidea</taxon>
        <taxon>Lampyridae</taxon>
        <taxon>Lampyrinae</taxon>
        <taxon>Photinus</taxon>
    </lineage>
</organism>
<name>A0A1Y1MLK9_PHOPY</name>
<sequence length="99" mass="11401">MYVALSTLFAFLVKFAAWATDLIYVVWRCGGGESRKKNNVSCVVKSGELYKKVVMNSYNTEIDYAFSIEALNCRSRISGKFVLNSRIRKFLESFRLYFA</sequence>
<evidence type="ECO:0000256" key="1">
    <source>
        <dbReference type="SAM" id="SignalP"/>
    </source>
</evidence>
<reference evidence="2" key="1">
    <citation type="journal article" date="2016" name="Sci. Rep.">
        <title>Molecular characterization of firefly nuptial gifts: a multi-omics approach sheds light on postcopulatory sexual selection.</title>
        <authorList>
            <person name="Al-Wathiqui N."/>
            <person name="Fallon T.R."/>
            <person name="South A."/>
            <person name="Weng J.K."/>
            <person name="Lewis S.M."/>
        </authorList>
    </citation>
    <scope>NUCLEOTIDE SEQUENCE</scope>
</reference>
<feature type="signal peptide" evidence="1">
    <location>
        <begin position="1"/>
        <end position="19"/>
    </location>
</feature>
<dbReference type="EMBL" id="GEZM01032192">
    <property type="protein sequence ID" value="JAV84786.1"/>
    <property type="molecule type" value="Transcribed_RNA"/>
</dbReference>
<evidence type="ECO:0008006" key="3">
    <source>
        <dbReference type="Google" id="ProtNLM"/>
    </source>
</evidence>
<evidence type="ECO:0000313" key="2">
    <source>
        <dbReference type="EMBL" id="JAV84786.1"/>
    </source>
</evidence>
<accession>A0A1Y1MLK9</accession>
<proteinExistence type="predicted"/>